<evidence type="ECO:0000313" key="2">
    <source>
        <dbReference type="Proteomes" id="UP000238348"/>
    </source>
</evidence>
<dbReference type="EMBL" id="CP012673">
    <property type="protein sequence ID" value="AUX39403.1"/>
    <property type="molecule type" value="Genomic_DNA"/>
</dbReference>
<dbReference type="Proteomes" id="UP000238348">
    <property type="component" value="Chromosome"/>
</dbReference>
<gene>
    <name evidence="1" type="ORF">SOCE26_007940</name>
</gene>
<proteinExistence type="predicted"/>
<reference evidence="1 2" key="1">
    <citation type="submission" date="2015-09" db="EMBL/GenBank/DDBJ databases">
        <title>Sorangium comparison.</title>
        <authorList>
            <person name="Zaburannyi N."/>
            <person name="Bunk B."/>
            <person name="Overmann J."/>
            <person name="Mueller R."/>
        </authorList>
    </citation>
    <scope>NUCLEOTIDE SEQUENCE [LARGE SCALE GENOMIC DNA]</scope>
    <source>
        <strain evidence="1 2">So ce26</strain>
    </source>
</reference>
<accession>A0A2L0EJC9</accession>
<organism evidence="1 2">
    <name type="scientific">Sorangium cellulosum</name>
    <name type="common">Polyangium cellulosum</name>
    <dbReference type="NCBI Taxonomy" id="56"/>
    <lineage>
        <taxon>Bacteria</taxon>
        <taxon>Pseudomonadati</taxon>
        <taxon>Myxococcota</taxon>
        <taxon>Polyangia</taxon>
        <taxon>Polyangiales</taxon>
        <taxon>Polyangiaceae</taxon>
        <taxon>Sorangium</taxon>
    </lineage>
</organism>
<evidence type="ECO:0000313" key="1">
    <source>
        <dbReference type="EMBL" id="AUX39403.1"/>
    </source>
</evidence>
<protein>
    <submittedName>
        <fullName evidence="1">Uncharacterized protein</fullName>
    </submittedName>
</protein>
<dbReference type="AlphaFoldDB" id="A0A2L0EJC9"/>
<sequence length="39" mass="3763">MRGRGVGPLAPGASPARAALRAAAPLPGLRPLAGDCAAR</sequence>
<name>A0A2L0EJC9_SORCE</name>